<gene>
    <name evidence="1" type="ORF">GWK10_13840</name>
</gene>
<comment type="caution">
    <text evidence="1">The sequence shown here is derived from an EMBL/GenBank/DDBJ whole genome shotgun (WGS) entry which is preliminary data.</text>
</comment>
<dbReference type="AlphaFoldDB" id="A0A6M0CR17"/>
<reference evidence="1 2" key="1">
    <citation type="submission" date="2020-01" db="EMBL/GenBank/DDBJ databases">
        <title>Spongiivirga citrea KCTC 32990T.</title>
        <authorList>
            <person name="Wang G."/>
        </authorList>
    </citation>
    <scope>NUCLEOTIDE SEQUENCE [LARGE SCALE GENOMIC DNA]</scope>
    <source>
        <strain evidence="1 2">KCTC 32990</strain>
    </source>
</reference>
<dbReference type="PANTHER" id="PTHR28055">
    <property type="entry name" value="ALTERED INHERITANCE OF MITOCHONDRIA PROTEIN 41, MITOCHONDRIAL"/>
    <property type="match status" value="1"/>
</dbReference>
<evidence type="ECO:0000313" key="1">
    <source>
        <dbReference type="EMBL" id="NER18299.1"/>
    </source>
</evidence>
<dbReference type="Proteomes" id="UP000474296">
    <property type="component" value="Unassembled WGS sequence"/>
</dbReference>
<dbReference type="EMBL" id="JAABOQ010000005">
    <property type="protein sequence ID" value="NER18299.1"/>
    <property type="molecule type" value="Genomic_DNA"/>
</dbReference>
<dbReference type="SUPFAM" id="SSF89095">
    <property type="entry name" value="GatB/YqeY motif"/>
    <property type="match status" value="1"/>
</dbReference>
<dbReference type="PANTHER" id="PTHR28055:SF1">
    <property type="entry name" value="ALTERED INHERITANCE OF MITOCHONDRIA PROTEIN 41, MITOCHONDRIAL"/>
    <property type="match status" value="1"/>
</dbReference>
<proteinExistence type="predicted"/>
<dbReference type="InterPro" id="IPR042184">
    <property type="entry name" value="YqeY/Aim41_N"/>
</dbReference>
<evidence type="ECO:0000313" key="2">
    <source>
        <dbReference type="Proteomes" id="UP000474296"/>
    </source>
</evidence>
<accession>A0A6M0CR17</accession>
<keyword evidence="2" id="KW-1185">Reference proteome</keyword>
<name>A0A6M0CR17_9FLAO</name>
<dbReference type="Gene3D" id="1.10.1510.10">
    <property type="entry name" value="Uncharacterised protein YqeY/AIM41 PF09424, N-terminal domain"/>
    <property type="match status" value="1"/>
</dbReference>
<dbReference type="GO" id="GO:0016884">
    <property type="term" value="F:carbon-nitrogen ligase activity, with glutamine as amido-N-donor"/>
    <property type="evidence" value="ECO:0007669"/>
    <property type="project" value="InterPro"/>
</dbReference>
<dbReference type="RefSeq" id="WP_164032972.1">
    <property type="nucleotide sequence ID" value="NZ_JAABOQ010000005.1"/>
</dbReference>
<organism evidence="1 2">
    <name type="scientific">Spongiivirga citrea</name>
    <dbReference type="NCBI Taxonomy" id="1481457"/>
    <lineage>
        <taxon>Bacteria</taxon>
        <taxon>Pseudomonadati</taxon>
        <taxon>Bacteroidota</taxon>
        <taxon>Flavobacteriia</taxon>
        <taxon>Flavobacteriales</taxon>
        <taxon>Flavobacteriaceae</taxon>
        <taxon>Spongiivirga</taxon>
    </lineage>
</organism>
<protein>
    <submittedName>
        <fullName evidence="1">GatB/YqeY domain-containing protein</fullName>
    </submittedName>
</protein>
<sequence>MSLQQDIMAKMKEAMKAKDQTALAALRAVKSAILLAQTESGAKEELSEAQEIQLLQKLVKQRKDSAVIFSEQGREDLADPELAQAGVIEQFLPQQLTEEEIESVVVATIDEVGATGMKDMGKVMGLVNKELAGQADGKTISNIVKAKLSN</sequence>
<dbReference type="Gene3D" id="1.10.10.410">
    <property type="match status" value="1"/>
</dbReference>
<dbReference type="InterPro" id="IPR003789">
    <property type="entry name" value="Asn/Gln_tRNA_amidoTrase-B-like"/>
</dbReference>
<dbReference type="InterPro" id="IPR019004">
    <property type="entry name" value="YqeY/Aim41"/>
</dbReference>
<dbReference type="InterPro" id="IPR023168">
    <property type="entry name" value="GatB_Yqey_C_2"/>
</dbReference>
<dbReference type="Pfam" id="PF09424">
    <property type="entry name" value="YqeY"/>
    <property type="match status" value="1"/>
</dbReference>